<dbReference type="Pfam" id="PF11017">
    <property type="entry name" value="DUF2855"/>
    <property type="match status" value="1"/>
</dbReference>
<proteinExistence type="predicted"/>
<dbReference type="SUPFAM" id="SSF50129">
    <property type="entry name" value="GroES-like"/>
    <property type="match status" value="1"/>
</dbReference>
<protein>
    <recommendedName>
        <fullName evidence="3">DUF2855 family protein</fullName>
    </recommendedName>
</protein>
<dbReference type="EMBL" id="BNAQ01000005">
    <property type="protein sequence ID" value="GHH21986.1"/>
    <property type="molecule type" value="Genomic_DNA"/>
</dbReference>
<evidence type="ECO:0008006" key="3">
    <source>
        <dbReference type="Google" id="ProtNLM"/>
    </source>
</evidence>
<reference evidence="2" key="1">
    <citation type="journal article" date="2019" name="Int. J. Syst. Evol. Microbiol.">
        <title>The Global Catalogue of Microorganisms (GCM) 10K type strain sequencing project: providing services to taxonomists for standard genome sequencing and annotation.</title>
        <authorList>
            <consortium name="The Broad Institute Genomics Platform"/>
            <consortium name="The Broad Institute Genome Sequencing Center for Infectious Disease"/>
            <person name="Wu L."/>
            <person name="Ma J."/>
        </authorList>
    </citation>
    <scope>NUCLEOTIDE SEQUENCE [LARGE SCALE GENOMIC DNA]</scope>
    <source>
        <strain evidence="2">CGMCC 1.8957</strain>
    </source>
</reference>
<keyword evidence="2" id="KW-1185">Reference proteome</keyword>
<comment type="caution">
    <text evidence="1">The sequence shown here is derived from an EMBL/GenBank/DDBJ whole genome shotgun (WGS) entry which is preliminary data.</text>
</comment>
<evidence type="ECO:0000313" key="2">
    <source>
        <dbReference type="Proteomes" id="UP000652430"/>
    </source>
</evidence>
<dbReference type="Proteomes" id="UP000652430">
    <property type="component" value="Unassembled WGS sequence"/>
</dbReference>
<dbReference type="RefSeq" id="WP_189677021.1">
    <property type="nucleotide sequence ID" value="NZ_BNAQ01000005.1"/>
</dbReference>
<evidence type="ECO:0000313" key="1">
    <source>
        <dbReference type="EMBL" id="GHH21986.1"/>
    </source>
</evidence>
<dbReference type="InterPro" id="IPR011032">
    <property type="entry name" value="GroES-like_sf"/>
</dbReference>
<dbReference type="InterPro" id="IPR021276">
    <property type="entry name" value="DUF2855"/>
</dbReference>
<organism evidence="1 2">
    <name type="scientific">Sphingomonas glacialis</name>
    <dbReference type="NCBI Taxonomy" id="658225"/>
    <lineage>
        <taxon>Bacteria</taxon>
        <taxon>Pseudomonadati</taxon>
        <taxon>Pseudomonadota</taxon>
        <taxon>Alphaproteobacteria</taxon>
        <taxon>Sphingomonadales</taxon>
        <taxon>Sphingomonadaceae</taxon>
        <taxon>Sphingomonas</taxon>
    </lineage>
</organism>
<accession>A0ABQ3LP88</accession>
<gene>
    <name evidence="1" type="ORF">GCM10008023_31460</name>
</gene>
<name>A0ABQ3LP88_9SPHN</name>
<sequence>MPIKREMLVRRDALDQLAVNETLVSDPGAGEVLLQVEAIAITANTVTNGVVGETVGYWKFFPAPEGWGVVPAWGFARVVASRCAEIAVGERVYGFMPMASHLLVTPGKIGRGLFRDMAPHRQPMSAVYNQYRRLGAELPATPEREALRMLFEPLFLTSFLIEDALRRADHHGAQSVVLTSASSKTALAAAYVLRARSPGLTRIGLTAAANVGFVEGTGLYDSVLAYDAIDTLAPTGSSVLIDFAGDAAVLEAVYARLAGRIAHSLRVGVTHHDAATASALPLAPKPVWFFAPDAATTLIGEIGQDAFNVAVAAQWDGFVELAAGLVKVAEDSGIDALQRIWRLQVAGQAKPDTGYCIRF</sequence>
<dbReference type="Gene3D" id="3.90.180.10">
    <property type="entry name" value="Medium-chain alcohol dehydrogenases, catalytic domain"/>
    <property type="match status" value="1"/>
</dbReference>